<gene>
    <name evidence="1" type="ORF">Dace_1903</name>
</gene>
<organism evidence="1 2">
    <name type="scientific">Desulfuromonas acetoxidans (strain DSM 684 / 11070)</name>
    <dbReference type="NCBI Taxonomy" id="281689"/>
    <lineage>
        <taxon>Bacteria</taxon>
        <taxon>Pseudomonadati</taxon>
        <taxon>Thermodesulfobacteriota</taxon>
        <taxon>Desulfuromonadia</taxon>
        <taxon>Desulfuromonadales</taxon>
        <taxon>Desulfuromonadaceae</taxon>
        <taxon>Desulfuromonas</taxon>
    </lineage>
</organism>
<reference evidence="1" key="2">
    <citation type="submission" date="2006-05" db="EMBL/GenBank/DDBJ databases">
        <title>Sequencing of the draft genome and assembly of Desulfuromonas acetoxidans DSM 684.</title>
        <authorList>
            <consortium name="US DOE Joint Genome Institute (JGI-PGF)"/>
            <person name="Copeland A."/>
            <person name="Lucas S."/>
            <person name="Lapidus A."/>
            <person name="Barry K."/>
            <person name="Detter J.C."/>
            <person name="Glavina del Rio T."/>
            <person name="Hammon N."/>
            <person name="Israni S."/>
            <person name="Dalin E."/>
            <person name="Tice H."/>
            <person name="Bruce D."/>
            <person name="Pitluck S."/>
            <person name="Richardson P."/>
        </authorList>
    </citation>
    <scope>NUCLEOTIDE SEQUENCE [LARGE SCALE GENOMIC DNA]</scope>
    <source>
        <strain evidence="1">DSM 684</strain>
    </source>
</reference>
<dbReference type="Proteomes" id="UP000005695">
    <property type="component" value="Unassembled WGS sequence"/>
</dbReference>
<evidence type="ECO:0000313" key="1">
    <source>
        <dbReference type="EMBL" id="EAT16439.1"/>
    </source>
</evidence>
<dbReference type="AlphaFoldDB" id="Q1K1E9"/>
<evidence type="ECO:0000313" key="2">
    <source>
        <dbReference type="Proteomes" id="UP000005695"/>
    </source>
</evidence>
<reference evidence="1" key="1">
    <citation type="submission" date="2006-05" db="EMBL/GenBank/DDBJ databases">
        <title>Annotation of the draft genome assembly of Desulfuromonas acetoxidans DSM 684.</title>
        <authorList>
            <consortium name="US DOE Joint Genome Institute (JGI-ORNL)"/>
            <person name="Larimer F."/>
            <person name="Land M."/>
            <person name="Hauser L."/>
        </authorList>
    </citation>
    <scope>NUCLEOTIDE SEQUENCE [LARGE SCALE GENOMIC DNA]</scope>
    <source>
        <strain evidence="1">DSM 684</strain>
    </source>
</reference>
<comment type="caution">
    <text evidence="1">The sequence shown here is derived from an EMBL/GenBank/DDBJ whole genome shotgun (WGS) entry which is preliminary data.</text>
</comment>
<sequence>MGNGLQSFTVYCCSVVSDLPYSLCHALSSAKTLFASVTRGFIVFNDQQQIGINGNHRVAVVIRIYRQILPLGRTCSSKRTYDAILLLLTEMACQKSAEVCLSS</sequence>
<dbReference type="EMBL" id="AAEW02000005">
    <property type="protein sequence ID" value="EAT16439.1"/>
    <property type="molecule type" value="Genomic_DNA"/>
</dbReference>
<name>Q1K1E9_DESA6</name>
<keyword evidence="2" id="KW-1185">Reference proteome</keyword>
<protein>
    <submittedName>
        <fullName evidence="1">Uncharacterized protein</fullName>
    </submittedName>
</protein>
<accession>Q1K1E9</accession>
<proteinExistence type="predicted"/>